<evidence type="ECO:0000259" key="6">
    <source>
        <dbReference type="Pfam" id="PF07106"/>
    </source>
</evidence>
<evidence type="ECO:0000256" key="1">
    <source>
        <dbReference type="ARBA" id="ARBA00004123"/>
    </source>
</evidence>
<dbReference type="GO" id="GO:0007129">
    <property type="term" value="P:homologous chromosome pairing at meiosis"/>
    <property type="evidence" value="ECO:0007669"/>
    <property type="project" value="TreeGrafter"/>
</dbReference>
<keyword evidence="3" id="KW-0233">DNA recombination</keyword>
<feature type="domain" description="Homologous-pairing protein 2 winged helix" evidence="6">
    <location>
        <begin position="16"/>
        <end position="75"/>
    </location>
</feature>
<sequence>MSGCKTSIKKLRDVKEATALVDDWFERENRPATPQSLTDALGSRVAKSLIQKILDQLHAEGRLCVKDLKKIRFYYLRAAEPTPHNDNEGSAFSGVPAVTAAPTTHHPVQENEEAESAPAEVDSSTALSDVSLAASSLAEKYCCLARWRGWPSQGDRAAHQDTLAREVRQLEVGAGALQRGYTADEEKVSNAETCALRARRAVCRYRRARHLWTERKGWTVRLLEATGGDMHSHQHMAALLGCTTDADAGVSFESTAVTLTPQILRDLKLT</sequence>
<dbReference type="InterPro" id="IPR036388">
    <property type="entry name" value="WH-like_DNA-bd_sf"/>
</dbReference>
<dbReference type="Proteomes" id="UP000038009">
    <property type="component" value="Unassembled WGS sequence"/>
</dbReference>
<evidence type="ECO:0000256" key="4">
    <source>
        <dbReference type="ARBA" id="ARBA00023242"/>
    </source>
</evidence>
<comment type="subcellular location">
    <subcellularLocation>
        <location evidence="1">Nucleus</location>
    </subcellularLocation>
</comment>
<comment type="similarity">
    <text evidence="2">Belongs to the HOP2 family.</text>
</comment>
<accession>A0A0N1I9H7</accession>
<evidence type="ECO:0000256" key="2">
    <source>
        <dbReference type="ARBA" id="ARBA00007922"/>
    </source>
</evidence>
<keyword evidence="5" id="KW-0469">Meiosis</keyword>
<dbReference type="OrthoDB" id="272266at2759"/>
<dbReference type="EMBL" id="LJSK01000014">
    <property type="protein sequence ID" value="KPI89888.1"/>
    <property type="molecule type" value="Genomic_DNA"/>
</dbReference>
<dbReference type="GO" id="GO:0120230">
    <property type="term" value="F:recombinase activator activity"/>
    <property type="evidence" value="ECO:0007669"/>
    <property type="project" value="TreeGrafter"/>
</dbReference>
<dbReference type="VEuPathDB" id="TriTrypDB:Lsey_0014_0110"/>
<dbReference type="PANTHER" id="PTHR15938">
    <property type="entry name" value="TBP-1 INTERACTING PROTEIN"/>
    <property type="match status" value="1"/>
</dbReference>
<evidence type="ECO:0000256" key="3">
    <source>
        <dbReference type="ARBA" id="ARBA00023172"/>
    </source>
</evidence>
<dbReference type="Gene3D" id="1.10.10.10">
    <property type="entry name" value="Winged helix-like DNA-binding domain superfamily/Winged helix DNA-binding domain"/>
    <property type="match status" value="1"/>
</dbReference>
<dbReference type="GO" id="GO:0120231">
    <property type="term" value="C:DNA recombinase auxiliary factor complex"/>
    <property type="evidence" value="ECO:0007669"/>
    <property type="project" value="TreeGrafter"/>
</dbReference>
<organism evidence="7 8">
    <name type="scientific">Leptomonas seymouri</name>
    <dbReference type="NCBI Taxonomy" id="5684"/>
    <lineage>
        <taxon>Eukaryota</taxon>
        <taxon>Discoba</taxon>
        <taxon>Euglenozoa</taxon>
        <taxon>Kinetoplastea</taxon>
        <taxon>Metakinetoplastina</taxon>
        <taxon>Trypanosomatida</taxon>
        <taxon>Trypanosomatidae</taxon>
        <taxon>Leishmaniinae</taxon>
        <taxon>Leptomonas</taxon>
    </lineage>
</organism>
<protein>
    <recommendedName>
        <fullName evidence="6">Homologous-pairing protein 2 winged helix domain-containing protein</fullName>
    </recommendedName>
</protein>
<dbReference type="GO" id="GO:0000709">
    <property type="term" value="P:meiotic joint molecule formation"/>
    <property type="evidence" value="ECO:0007669"/>
    <property type="project" value="TreeGrafter"/>
</dbReference>
<dbReference type="GO" id="GO:0003690">
    <property type="term" value="F:double-stranded DNA binding"/>
    <property type="evidence" value="ECO:0007669"/>
    <property type="project" value="TreeGrafter"/>
</dbReference>
<evidence type="ECO:0000256" key="5">
    <source>
        <dbReference type="ARBA" id="ARBA00023254"/>
    </source>
</evidence>
<dbReference type="InterPro" id="IPR010776">
    <property type="entry name" value="Hop2_WH_dom"/>
</dbReference>
<dbReference type="Pfam" id="PF07106">
    <property type="entry name" value="WHD_TBPIP"/>
    <property type="match status" value="1"/>
</dbReference>
<dbReference type="PANTHER" id="PTHR15938:SF0">
    <property type="entry name" value="HOMOLOGOUS-PAIRING PROTEIN 2 HOMOLOG"/>
    <property type="match status" value="1"/>
</dbReference>
<name>A0A0N1I9H7_LEPSE</name>
<comment type="caution">
    <text evidence="7">The sequence shown here is derived from an EMBL/GenBank/DDBJ whole genome shotgun (WGS) entry which is preliminary data.</text>
</comment>
<dbReference type="OMA" id="LRWFECE"/>
<proteinExistence type="inferred from homology"/>
<dbReference type="GO" id="GO:0010774">
    <property type="term" value="P:meiotic strand invasion involved in reciprocal meiotic recombination"/>
    <property type="evidence" value="ECO:0007669"/>
    <property type="project" value="TreeGrafter"/>
</dbReference>
<evidence type="ECO:0000313" key="7">
    <source>
        <dbReference type="EMBL" id="KPI89888.1"/>
    </source>
</evidence>
<dbReference type="GO" id="GO:0000794">
    <property type="term" value="C:condensed nuclear chromosome"/>
    <property type="evidence" value="ECO:0007669"/>
    <property type="project" value="TreeGrafter"/>
</dbReference>
<dbReference type="AlphaFoldDB" id="A0A0N1I9H7"/>
<keyword evidence="4" id="KW-0539">Nucleus</keyword>
<reference evidence="7 8" key="1">
    <citation type="journal article" date="2015" name="PLoS Pathog.">
        <title>Leptomonas seymouri: Adaptations to the Dixenous Life Cycle Analyzed by Genome Sequencing, Transcriptome Profiling and Co-infection with Leishmania donovani.</title>
        <authorList>
            <person name="Kraeva N."/>
            <person name="Butenko A."/>
            <person name="Hlavacova J."/>
            <person name="Kostygov A."/>
            <person name="Myskova J."/>
            <person name="Grybchuk D."/>
            <person name="Lestinova T."/>
            <person name="Votypka J."/>
            <person name="Volf P."/>
            <person name="Opperdoes F."/>
            <person name="Flegontov P."/>
            <person name="Lukes J."/>
            <person name="Yurchenko V."/>
        </authorList>
    </citation>
    <scope>NUCLEOTIDE SEQUENCE [LARGE SCALE GENOMIC DNA]</scope>
    <source>
        <strain evidence="7 8">ATCC 30220</strain>
    </source>
</reference>
<gene>
    <name evidence="7" type="ORF">ABL78_0960</name>
</gene>
<keyword evidence="8" id="KW-1185">Reference proteome</keyword>
<evidence type="ECO:0000313" key="8">
    <source>
        <dbReference type="Proteomes" id="UP000038009"/>
    </source>
</evidence>